<dbReference type="AlphaFoldDB" id="A0A4Y2K406"/>
<organism evidence="1 2">
    <name type="scientific">Araneus ventricosus</name>
    <name type="common">Orbweaver spider</name>
    <name type="synonym">Epeira ventricosa</name>
    <dbReference type="NCBI Taxonomy" id="182803"/>
    <lineage>
        <taxon>Eukaryota</taxon>
        <taxon>Metazoa</taxon>
        <taxon>Ecdysozoa</taxon>
        <taxon>Arthropoda</taxon>
        <taxon>Chelicerata</taxon>
        <taxon>Arachnida</taxon>
        <taxon>Araneae</taxon>
        <taxon>Araneomorphae</taxon>
        <taxon>Entelegynae</taxon>
        <taxon>Araneoidea</taxon>
        <taxon>Araneidae</taxon>
        <taxon>Araneus</taxon>
    </lineage>
</organism>
<protein>
    <submittedName>
        <fullName evidence="1">Uncharacterized protein</fullName>
    </submittedName>
</protein>
<dbReference type="OrthoDB" id="6625437at2759"/>
<accession>A0A4Y2K406</accession>
<evidence type="ECO:0000313" key="1">
    <source>
        <dbReference type="EMBL" id="GBM96042.1"/>
    </source>
</evidence>
<sequence>MMTSEENIIRAIEAAASFEASNFSMSFRTRERGGKSHCVVQAQPEAFKALLSCRKIAIGWTRHSVKEHFQHQKMFQMPKFRPSAEGLQKKKFLLLLLRL</sequence>
<keyword evidence="2" id="KW-1185">Reference proteome</keyword>
<reference evidence="1 2" key="1">
    <citation type="journal article" date="2019" name="Sci. Rep.">
        <title>Orb-weaving spider Araneus ventricosus genome elucidates the spidroin gene catalogue.</title>
        <authorList>
            <person name="Kono N."/>
            <person name="Nakamura H."/>
            <person name="Ohtoshi R."/>
            <person name="Moran D.A.P."/>
            <person name="Shinohara A."/>
            <person name="Yoshida Y."/>
            <person name="Fujiwara M."/>
            <person name="Mori M."/>
            <person name="Tomita M."/>
            <person name="Arakawa K."/>
        </authorList>
    </citation>
    <scope>NUCLEOTIDE SEQUENCE [LARGE SCALE GENOMIC DNA]</scope>
</reference>
<evidence type="ECO:0000313" key="2">
    <source>
        <dbReference type="Proteomes" id="UP000499080"/>
    </source>
</evidence>
<dbReference type="EMBL" id="BGPR01004113">
    <property type="protein sequence ID" value="GBM96042.1"/>
    <property type="molecule type" value="Genomic_DNA"/>
</dbReference>
<proteinExistence type="predicted"/>
<comment type="caution">
    <text evidence="1">The sequence shown here is derived from an EMBL/GenBank/DDBJ whole genome shotgun (WGS) entry which is preliminary data.</text>
</comment>
<gene>
    <name evidence="1" type="ORF">AVEN_111437_1</name>
</gene>
<dbReference type="Proteomes" id="UP000499080">
    <property type="component" value="Unassembled WGS sequence"/>
</dbReference>
<name>A0A4Y2K406_ARAVE</name>